<evidence type="ECO:0000256" key="9">
    <source>
        <dbReference type="SAM" id="Phobius"/>
    </source>
</evidence>
<protein>
    <recommendedName>
        <fullName evidence="3">Signal peptidase complex subunit 1</fullName>
    </recommendedName>
</protein>
<keyword evidence="11" id="KW-1185">Reference proteome</keyword>
<gene>
    <name evidence="10" type="ORF">SPOG_02995</name>
</gene>
<evidence type="ECO:0000256" key="7">
    <source>
        <dbReference type="ARBA" id="ARBA00023136"/>
    </source>
</evidence>
<name>S9XJD8_SCHCR</name>
<evidence type="ECO:0000313" key="10">
    <source>
        <dbReference type="EMBL" id="EPY53771.1"/>
    </source>
</evidence>
<organism evidence="10 11">
    <name type="scientific">Schizosaccharomyces cryophilus (strain OY26 / ATCC MYA-4695 / CBS 11777 / NBRC 106824 / NRRL Y48691)</name>
    <name type="common">Fission yeast</name>
    <dbReference type="NCBI Taxonomy" id="653667"/>
    <lineage>
        <taxon>Eukaryota</taxon>
        <taxon>Fungi</taxon>
        <taxon>Dikarya</taxon>
        <taxon>Ascomycota</taxon>
        <taxon>Taphrinomycotina</taxon>
        <taxon>Schizosaccharomycetes</taxon>
        <taxon>Schizosaccharomycetales</taxon>
        <taxon>Schizosaccharomycetaceae</taxon>
        <taxon>Schizosaccharomyces</taxon>
    </lineage>
</organism>
<dbReference type="PANTHER" id="PTHR13202">
    <property type="entry name" value="MICROSOMAL SIGNAL PEPTIDASE 12 KDA SUBUNIT"/>
    <property type="match status" value="1"/>
</dbReference>
<dbReference type="OMA" id="CIPAWPM"/>
<dbReference type="STRING" id="653667.S9XJD8"/>
<evidence type="ECO:0000256" key="2">
    <source>
        <dbReference type="ARBA" id="ARBA00005245"/>
    </source>
</evidence>
<dbReference type="EMBL" id="KE546988">
    <property type="protein sequence ID" value="EPY53771.1"/>
    <property type="molecule type" value="Genomic_DNA"/>
</dbReference>
<comment type="subcellular location">
    <subcellularLocation>
        <location evidence="1">Endoplasmic reticulum membrane</location>
        <topology evidence="1">Multi-pass membrane protein</topology>
    </subcellularLocation>
</comment>
<keyword evidence="5" id="KW-0256">Endoplasmic reticulum</keyword>
<dbReference type="OrthoDB" id="263893at2759"/>
<proteinExistence type="inferred from homology"/>
<keyword evidence="7 9" id="KW-0472">Membrane</keyword>
<dbReference type="InterPro" id="IPR009542">
    <property type="entry name" value="Spc1/SPCS1"/>
</dbReference>
<dbReference type="GO" id="GO:0005787">
    <property type="term" value="C:signal peptidase complex"/>
    <property type="evidence" value="ECO:0007669"/>
    <property type="project" value="InterPro"/>
</dbReference>
<dbReference type="GO" id="GO:0045047">
    <property type="term" value="P:protein targeting to ER"/>
    <property type="evidence" value="ECO:0007669"/>
    <property type="project" value="TreeGrafter"/>
</dbReference>
<dbReference type="PANTHER" id="PTHR13202:SF0">
    <property type="entry name" value="SIGNAL PEPTIDASE COMPLEX SUBUNIT 1"/>
    <property type="match status" value="1"/>
</dbReference>
<evidence type="ECO:0000256" key="4">
    <source>
        <dbReference type="ARBA" id="ARBA00022692"/>
    </source>
</evidence>
<feature type="transmembrane region" description="Helical" evidence="9">
    <location>
        <begin position="45"/>
        <end position="66"/>
    </location>
</feature>
<evidence type="ECO:0000313" key="11">
    <source>
        <dbReference type="Proteomes" id="UP000015464"/>
    </source>
</evidence>
<reference evidence="10 11" key="1">
    <citation type="journal article" date="2011" name="Science">
        <title>Comparative functional genomics of the fission yeasts.</title>
        <authorList>
            <person name="Rhind N."/>
            <person name="Chen Z."/>
            <person name="Yassour M."/>
            <person name="Thompson D.A."/>
            <person name="Haas B.J."/>
            <person name="Habib N."/>
            <person name="Wapinski I."/>
            <person name="Roy S."/>
            <person name="Lin M.F."/>
            <person name="Heiman D.I."/>
            <person name="Young S.K."/>
            <person name="Furuya K."/>
            <person name="Guo Y."/>
            <person name="Pidoux A."/>
            <person name="Chen H.M."/>
            <person name="Robbertse B."/>
            <person name="Goldberg J.M."/>
            <person name="Aoki K."/>
            <person name="Bayne E.H."/>
            <person name="Berlin A.M."/>
            <person name="Desjardins C.A."/>
            <person name="Dobbs E."/>
            <person name="Dukaj L."/>
            <person name="Fan L."/>
            <person name="FitzGerald M.G."/>
            <person name="French C."/>
            <person name="Gujja S."/>
            <person name="Hansen K."/>
            <person name="Keifenheim D."/>
            <person name="Levin J.Z."/>
            <person name="Mosher R.A."/>
            <person name="Mueller C.A."/>
            <person name="Pfiffner J."/>
            <person name="Priest M."/>
            <person name="Russ C."/>
            <person name="Smialowska A."/>
            <person name="Swoboda P."/>
            <person name="Sykes S.M."/>
            <person name="Vaughn M."/>
            <person name="Vengrova S."/>
            <person name="Yoder R."/>
            <person name="Zeng Q."/>
            <person name="Allshire R."/>
            <person name="Baulcombe D."/>
            <person name="Birren B.W."/>
            <person name="Brown W."/>
            <person name="Ekwall K."/>
            <person name="Kellis M."/>
            <person name="Leatherwood J."/>
            <person name="Levin H."/>
            <person name="Margalit H."/>
            <person name="Martienssen R."/>
            <person name="Nieduszynski C.A."/>
            <person name="Spatafora J.W."/>
            <person name="Friedman N."/>
            <person name="Dalgaard J.Z."/>
            <person name="Baumann P."/>
            <person name="Niki H."/>
            <person name="Regev A."/>
            <person name="Nusbaum C."/>
        </authorList>
    </citation>
    <scope>NUCLEOTIDE SEQUENCE [LARGE SCALE GENOMIC DNA]</scope>
    <source>
        <strain evidence="11">OY26 / ATCC MYA-4695 / CBS 11777 / NBRC 106824 / NRRL Y48691</strain>
    </source>
</reference>
<keyword evidence="4 9" id="KW-0812">Transmembrane</keyword>
<accession>S9XJD8</accession>
<sequence length="78" mass="8861">MNYLEGKIDFNGQIRCAKYMNYGILMSGVGAYIAGWFAQDSYLSIIVFFILAAVVGIICIPAWPMYNRKPLQFQKAKK</sequence>
<dbReference type="AlphaFoldDB" id="S9XJD8"/>
<dbReference type="GeneID" id="25037316"/>
<evidence type="ECO:0000256" key="6">
    <source>
        <dbReference type="ARBA" id="ARBA00022989"/>
    </source>
</evidence>
<dbReference type="Proteomes" id="UP000015464">
    <property type="component" value="Unassembled WGS sequence"/>
</dbReference>
<evidence type="ECO:0000256" key="5">
    <source>
        <dbReference type="ARBA" id="ARBA00022824"/>
    </source>
</evidence>
<dbReference type="RefSeq" id="XP_013021110.1">
    <property type="nucleotide sequence ID" value="XM_013165656.1"/>
</dbReference>
<dbReference type="eggNOG" id="ENOG502SEWG">
    <property type="taxonomic scope" value="Eukaryota"/>
</dbReference>
<evidence type="ECO:0000256" key="3">
    <source>
        <dbReference type="ARBA" id="ARBA00017059"/>
    </source>
</evidence>
<comment type="similarity">
    <text evidence="2">Belongs to the SPCS1 family.</text>
</comment>
<dbReference type="Pfam" id="PF06645">
    <property type="entry name" value="SPC12"/>
    <property type="match status" value="1"/>
</dbReference>
<evidence type="ECO:0000256" key="1">
    <source>
        <dbReference type="ARBA" id="ARBA00004477"/>
    </source>
</evidence>
<evidence type="ECO:0000256" key="8">
    <source>
        <dbReference type="ARBA" id="ARBA00045204"/>
    </source>
</evidence>
<feature type="transmembrane region" description="Helical" evidence="9">
    <location>
        <begin position="20"/>
        <end position="39"/>
    </location>
</feature>
<dbReference type="GO" id="GO:0006465">
    <property type="term" value="P:signal peptide processing"/>
    <property type="evidence" value="ECO:0007669"/>
    <property type="project" value="InterPro"/>
</dbReference>
<dbReference type="HOGENOM" id="CLU_134505_2_1_1"/>
<keyword evidence="6 9" id="KW-1133">Transmembrane helix</keyword>
<comment type="function">
    <text evidence="8">Component of the signal peptidase complex (SPC) which catalyzes the cleavage of N-terminal signal sequences from nascent proteins as they are translocated into the lumen of the endoplasmic reticulum. Dispensable for SPC enzymatic activity.</text>
</comment>